<protein>
    <recommendedName>
        <fullName evidence="2">Carbohydrate kinase FGGY N-terminal domain-containing protein</fullName>
    </recommendedName>
</protein>
<dbReference type="Pfam" id="PF00370">
    <property type="entry name" value="FGGY_N"/>
    <property type="match status" value="1"/>
</dbReference>
<feature type="region of interest" description="Disordered" evidence="1">
    <location>
        <begin position="63"/>
        <end position="93"/>
    </location>
</feature>
<accession>A0A3P7J4U2</accession>
<dbReference type="GO" id="GO:0005975">
    <property type="term" value="P:carbohydrate metabolic process"/>
    <property type="evidence" value="ECO:0007669"/>
    <property type="project" value="InterPro"/>
</dbReference>
<dbReference type="GO" id="GO:0016301">
    <property type="term" value="F:kinase activity"/>
    <property type="evidence" value="ECO:0007669"/>
    <property type="project" value="InterPro"/>
</dbReference>
<feature type="domain" description="Carbohydrate kinase FGGY N-terminal" evidence="2">
    <location>
        <begin position="3"/>
        <end position="66"/>
    </location>
</feature>
<dbReference type="OrthoDB" id="6278781at2759"/>
<dbReference type="InterPro" id="IPR043129">
    <property type="entry name" value="ATPase_NBD"/>
</dbReference>
<organism evidence="3 4">
    <name type="scientific">Strongylus vulgaris</name>
    <name type="common">Blood worm</name>
    <dbReference type="NCBI Taxonomy" id="40348"/>
    <lineage>
        <taxon>Eukaryota</taxon>
        <taxon>Metazoa</taxon>
        <taxon>Ecdysozoa</taxon>
        <taxon>Nematoda</taxon>
        <taxon>Chromadorea</taxon>
        <taxon>Rhabditida</taxon>
        <taxon>Rhabditina</taxon>
        <taxon>Rhabditomorpha</taxon>
        <taxon>Strongyloidea</taxon>
        <taxon>Strongylidae</taxon>
        <taxon>Strongylus</taxon>
    </lineage>
</organism>
<evidence type="ECO:0000256" key="1">
    <source>
        <dbReference type="SAM" id="MobiDB-lite"/>
    </source>
</evidence>
<dbReference type="Gene3D" id="3.30.420.40">
    <property type="match status" value="1"/>
</dbReference>
<feature type="compositionally biased region" description="Polar residues" evidence="1">
    <location>
        <begin position="63"/>
        <end position="74"/>
    </location>
</feature>
<gene>
    <name evidence="3" type="ORF">SVUK_LOCUS10481</name>
</gene>
<reference evidence="3 4" key="1">
    <citation type="submission" date="2018-11" db="EMBL/GenBank/DDBJ databases">
        <authorList>
            <consortium name="Pathogen Informatics"/>
        </authorList>
    </citation>
    <scope>NUCLEOTIDE SEQUENCE [LARGE SCALE GENOMIC DNA]</scope>
</reference>
<dbReference type="InterPro" id="IPR018484">
    <property type="entry name" value="FGGY_N"/>
</dbReference>
<evidence type="ECO:0000313" key="3">
    <source>
        <dbReference type="EMBL" id="VDM75483.1"/>
    </source>
</evidence>
<dbReference type="EMBL" id="UYYB01095384">
    <property type="protein sequence ID" value="VDM75483.1"/>
    <property type="molecule type" value="Genomic_DNA"/>
</dbReference>
<dbReference type="AlphaFoldDB" id="A0A3P7J4U2"/>
<evidence type="ECO:0000259" key="2">
    <source>
        <dbReference type="Pfam" id="PF00370"/>
    </source>
</evidence>
<dbReference type="SUPFAM" id="SSF53067">
    <property type="entry name" value="Actin-like ATPase domain"/>
    <property type="match status" value="1"/>
</dbReference>
<evidence type="ECO:0000313" key="4">
    <source>
        <dbReference type="Proteomes" id="UP000270094"/>
    </source>
</evidence>
<keyword evidence="4" id="KW-1185">Reference proteome</keyword>
<dbReference type="Proteomes" id="UP000270094">
    <property type="component" value="Unassembled WGS sequence"/>
</dbReference>
<sequence>MRYIVSVDIGTTTIRACLYDEKCRLVETASDKIHIEISGEKEVRVEIDPDMLFRQFVEVVSSVQPTTKPTQKSSAGVMEEQELRARNGTNRSP</sequence>
<proteinExistence type="predicted"/>
<name>A0A3P7J4U2_STRVU</name>